<evidence type="ECO:0000256" key="2">
    <source>
        <dbReference type="ARBA" id="ARBA00022705"/>
    </source>
</evidence>
<keyword evidence="2" id="KW-0235">DNA replication</keyword>
<dbReference type="CDD" id="cd00009">
    <property type="entry name" value="AAA"/>
    <property type="match status" value="1"/>
</dbReference>
<dbReference type="CDD" id="cd18139">
    <property type="entry name" value="HLD_clamp_RarA"/>
    <property type="match status" value="1"/>
</dbReference>
<protein>
    <recommendedName>
        <fullName evidence="6">AAA+ ATPase domain-containing protein</fullName>
    </recommendedName>
</protein>
<dbReference type="PANTHER" id="PTHR13779">
    <property type="entry name" value="WERNER HELICASE-INTERACTING PROTEIN 1 FAMILY MEMBER"/>
    <property type="match status" value="1"/>
</dbReference>
<sequence>MNENNEFTSCPICNKSFAFSEIEQHANKCIFLNFPDDLPKRKRSPSPVLQNNQPKFEFKQKSPRDYSTTKQAEKVNSSMVAPLFQNKPSTIPLAKQVQPKTLDDFFGQNQVLGKNTVLRSLLEKGEIPNMILWGPPGCGKTSLSSVISEMCKMNPKKFKFVTLCATSTGVKEVQNVITIAKNEMKFGRRTVMFMDEIHRFNKRQQDIFLLSVEKGEMTLIGATTENPSFIINSALLSRCRVIVMEKLESNDLYSILERAAETLNVDIIDVENPCGIINDDKGVAIESSALKWLADISDGDARIALGNLQLVIQHSNNNGKIINVEDIKDGIKKSHMLYDRAGEEHYNIISAMHKSIRGSDPNAALYWTTRMIVSGEDPRYIARRLVRAASEDIGNADPNALQLAVTTMQGCQLLGMPEADVLLAQCAIYLARAPKSREADSALAKAKQVIRECKGCQPAVPMHIRNAPTKLMKDLGMSIKKLALLICS</sequence>
<dbReference type="GO" id="GO:0017116">
    <property type="term" value="F:single-stranded DNA helicase activity"/>
    <property type="evidence" value="ECO:0007669"/>
    <property type="project" value="TreeGrafter"/>
</dbReference>
<dbReference type="SUPFAM" id="SSF48019">
    <property type="entry name" value="post-AAA+ oligomerization domain-like"/>
    <property type="match status" value="1"/>
</dbReference>
<dbReference type="EMBL" id="JANEYF010003692">
    <property type="protein sequence ID" value="KAJ8934643.1"/>
    <property type="molecule type" value="Genomic_DNA"/>
</dbReference>
<dbReference type="GO" id="GO:0005524">
    <property type="term" value="F:ATP binding"/>
    <property type="evidence" value="ECO:0007669"/>
    <property type="project" value="UniProtKB-KW"/>
</dbReference>
<evidence type="ECO:0000313" key="8">
    <source>
        <dbReference type="Proteomes" id="UP001162156"/>
    </source>
</evidence>
<dbReference type="Gene3D" id="1.20.272.10">
    <property type="match status" value="1"/>
</dbReference>
<evidence type="ECO:0000313" key="7">
    <source>
        <dbReference type="EMBL" id="KAJ8934643.1"/>
    </source>
</evidence>
<dbReference type="FunFam" id="3.40.50.300:FF:000137">
    <property type="entry name" value="Replication-associated recombination protein A"/>
    <property type="match status" value="1"/>
</dbReference>
<keyword evidence="4" id="KW-0067">ATP-binding</keyword>
<dbReference type="InterPro" id="IPR003959">
    <property type="entry name" value="ATPase_AAA_core"/>
</dbReference>
<keyword evidence="3" id="KW-0547">Nucleotide-binding</keyword>
<dbReference type="GO" id="GO:0005634">
    <property type="term" value="C:nucleus"/>
    <property type="evidence" value="ECO:0007669"/>
    <property type="project" value="TreeGrafter"/>
</dbReference>
<dbReference type="Gene3D" id="3.40.50.300">
    <property type="entry name" value="P-loop containing nucleotide triphosphate hydrolases"/>
    <property type="match status" value="1"/>
</dbReference>
<dbReference type="GO" id="GO:0003677">
    <property type="term" value="F:DNA binding"/>
    <property type="evidence" value="ECO:0007669"/>
    <property type="project" value="InterPro"/>
</dbReference>
<dbReference type="GO" id="GO:0016887">
    <property type="term" value="F:ATP hydrolysis activity"/>
    <property type="evidence" value="ECO:0007669"/>
    <property type="project" value="InterPro"/>
</dbReference>
<dbReference type="InterPro" id="IPR027417">
    <property type="entry name" value="P-loop_NTPase"/>
</dbReference>
<dbReference type="Gene3D" id="1.10.8.60">
    <property type="match status" value="1"/>
</dbReference>
<comment type="caution">
    <text evidence="7">The sequence shown here is derived from an EMBL/GenBank/DDBJ whole genome shotgun (WGS) entry which is preliminary data.</text>
</comment>
<dbReference type="InterPro" id="IPR032423">
    <property type="entry name" value="AAA_assoc_2"/>
</dbReference>
<dbReference type="Pfam" id="PF16193">
    <property type="entry name" value="AAA_assoc_2"/>
    <property type="match status" value="1"/>
</dbReference>
<evidence type="ECO:0000256" key="4">
    <source>
        <dbReference type="ARBA" id="ARBA00022840"/>
    </source>
</evidence>
<feature type="domain" description="AAA+ ATPase" evidence="6">
    <location>
        <begin position="126"/>
        <end position="248"/>
    </location>
</feature>
<dbReference type="Gene3D" id="1.10.3710.10">
    <property type="entry name" value="DNA polymerase III clamp loader subunits, C-terminal domain"/>
    <property type="match status" value="1"/>
</dbReference>
<dbReference type="SMART" id="SM00382">
    <property type="entry name" value="AAA"/>
    <property type="match status" value="1"/>
</dbReference>
<dbReference type="FunFam" id="1.20.272.10:FF:000001">
    <property type="entry name" value="Putative AAA family ATPase"/>
    <property type="match status" value="1"/>
</dbReference>
<name>A0AAV8X839_9CUCU</name>
<keyword evidence="8" id="KW-1185">Reference proteome</keyword>
<gene>
    <name evidence="7" type="ORF">NQ314_013242</name>
</gene>
<comment type="similarity">
    <text evidence="1">Belongs to the AAA ATPase family. RarA/MGS1/WRNIP1 subfamily.</text>
</comment>
<dbReference type="InterPro" id="IPR003593">
    <property type="entry name" value="AAA+_ATPase"/>
</dbReference>
<evidence type="ECO:0000256" key="3">
    <source>
        <dbReference type="ARBA" id="ARBA00022741"/>
    </source>
</evidence>
<dbReference type="GO" id="GO:0008047">
    <property type="term" value="F:enzyme activator activity"/>
    <property type="evidence" value="ECO:0007669"/>
    <property type="project" value="TreeGrafter"/>
</dbReference>
<evidence type="ECO:0000256" key="5">
    <source>
        <dbReference type="SAM" id="MobiDB-lite"/>
    </source>
</evidence>
<dbReference type="PANTHER" id="PTHR13779:SF7">
    <property type="entry name" value="ATPASE WRNIP1"/>
    <property type="match status" value="1"/>
</dbReference>
<accession>A0AAV8X839</accession>
<dbReference type="Pfam" id="PF00004">
    <property type="entry name" value="AAA"/>
    <property type="match status" value="1"/>
</dbReference>
<dbReference type="Pfam" id="PF12002">
    <property type="entry name" value="MgsA_C"/>
    <property type="match status" value="1"/>
</dbReference>
<proteinExistence type="inferred from homology"/>
<reference evidence="7" key="1">
    <citation type="journal article" date="2023" name="Insect Mol. Biol.">
        <title>Genome sequencing provides insights into the evolution of gene families encoding plant cell wall-degrading enzymes in longhorned beetles.</title>
        <authorList>
            <person name="Shin N.R."/>
            <person name="Okamura Y."/>
            <person name="Kirsch R."/>
            <person name="Pauchet Y."/>
        </authorList>
    </citation>
    <scope>NUCLEOTIDE SEQUENCE</scope>
    <source>
        <strain evidence="7">RBIC_L_NR</strain>
    </source>
</reference>
<feature type="region of interest" description="Disordered" evidence="5">
    <location>
        <begin position="42"/>
        <end position="68"/>
    </location>
</feature>
<evidence type="ECO:0000256" key="1">
    <source>
        <dbReference type="ARBA" id="ARBA00008959"/>
    </source>
</evidence>
<dbReference type="AlphaFoldDB" id="A0AAV8X839"/>
<dbReference type="SUPFAM" id="SSF52540">
    <property type="entry name" value="P-loop containing nucleoside triphosphate hydrolases"/>
    <property type="match status" value="1"/>
</dbReference>
<evidence type="ECO:0000259" key="6">
    <source>
        <dbReference type="SMART" id="SM00382"/>
    </source>
</evidence>
<dbReference type="GO" id="GO:0006261">
    <property type="term" value="P:DNA-templated DNA replication"/>
    <property type="evidence" value="ECO:0007669"/>
    <property type="project" value="TreeGrafter"/>
</dbReference>
<dbReference type="InterPro" id="IPR051314">
    <property type="entry name" value="AAA_ATPase_RarA/MGS1/WRNIP1"/>
</dbReference>
<dbReference type="GO" id="GO:0000731">
    <property type="term" value="P:DNA synthesis involved in DNA repair"/>
    <property type="evidence" value="ECO:0007669"/>
    <property type="project" value="TreeGrafter"/>
</dbReference>
<dbReference type="InterPro" id="IPR021886">
    <property type="entry name" value="MgsA_C"/>
</dbReference>
<organism evidence="7 8">
    <name type="scientific">Rhamnusium bicolor</name>
    <dbReference type="NCBI Taxonomy" id="1586634"/>
    <lineage>
        <taxon>Eukaryota</taxon>
        <taxon>Metazoa</taxon>
        <taxon>Ecdysozoa</taxon>
        <taxon>Arthropoda</taxon>
        <taxon>Hexapoda</taxon>
        <taxon>Insecta</taxon>
        <taxon>Pterygota</taxon>
        <taxon>Neoptera</taxon>
        <taxon>Endopterygota</taxon>
        <taxon>Coleoptera</taxon>
        <taxon>Polyphaga</taxon>
        <taxon>Cucujiformia</taxon>
        <taxon>Chrysomeloidea</taxon>
        <taxon>Cerambycidae</taxon>
        <taxon>Lepturinae</taxon>
        <taxon>Rhagiini</taxon>
        <taxon>Rhamnusium</taxon>
    </lineage>
</organism>
<dbReference type="InterPro" id="IPR008921">
    <property type="entry name" value="DNA_pol3_clamp-load_cplx_C"/>
</dbReference>
<dbReference type="Proteomes" id="UP001162156">
    <property type="component" value="Unassembled WGS sequence"/>
</dbReference>